<keyword evidence="3" id="KW-1185">Reference proteome</keyword>
<accession>A0A9Q0RR29</accession>
<sequence>MSNLWFFRLRSGSTSPLNTMERRRSSSERSPSGGNGAGSDAVPIVIAGPGGTVTSSGPVNSGTGTGTVDLLSSATGVNYTQYSTAIAASGSCLPMSQTIGSRLHSARSSTASYGGAYGGFYGDVPPLHRRSFLGPGGVGGTMGQGDSQDNIAQLIP</sequence>
<name>A0A9Q0RR29_BLOTA</name>
<feature type="region of interest" description="Disordered" evidence="1">
    <location>
        <begin position="15"/>
        <end position="66"/>
    </location>
</feature>
<proteinExistence type="predicted"/>
<comment type="caution">
    <text evidence="2">The sequence shown here is derived from an EMBL/GenBank/DDBJ whole genome shotgun (WGS) entry which is preliminary data.</text>
</comment>
<evidence type="ECO:0000313" key="3">
    <source>
        <dbReference type="Proteomes" id="UP001142055"/>
    </source>
</evidence>
<protein>
    <submittedName>
        <fullName evidence="2">Uncharacterized protein</fullName>
    </submittedName>
</protein>
<feature type="compositionally biased region" description="Polar residues" evidence="1">
    <location>
        <begin position="52"/>
        <end position="62"/>
    </location>
</feature>
<gene>
    <name evidence="2" type="ORF">RDWZM_001964</name>
</gene>
<dbReference type="Proteomes" id="UP001142055">
    <property type="component" value="Chromosome 1"/>
</dbReference>
<evidence type="ECO:0000256" key="1">
    <source>
        <dbReference type="SAM" id="MobiDB-lite"/>
    </source>
</evidence>
<organism evidence="2 3">
    <name type="scientific">Blomia tropicalis</name>
    <name type="common">Mite</name>
    <dbReference type="NCBI Taxonomy" id="40697"/>
    <lineage>
        <taxon>Eukaryota</taxon>
        <taxon>Metazoa</taxon>
        <taxon>Ecdysozoa</taxon>
        <taxon>Arthropoda</taxon>
        <taxon>Chelicerata</taxon>
        <taxon>Arachnida</taxon>
        <taxon>Acari</taxon>
        <taxon>Acariformes</taxon>
        <taxon>Sarcoptiformes</taxon>
        <taxon>Astigmata</taxon>
        <taxon>Glycyphagoidea</taxon>
        <taxon>Echimyopodidae</taxon>
        <taxon>Blomia</taxon>
    </lineage>
</organism>
<dbReference type="EMBL" id="JAPWDV010000001">
    <property type="protein sequence ID" value="KAJ6223419.1"/>
    <property type="molecule type" value="Genomic_DNA"/>
</dbReference>
<dbReference type="AlphaFoldDB" id="A0A9Q0RR29"/>
<evidence type="ECO:0000313" key="2">
    <source>
        <dbReference type="EMBL" id="KAJ6223419.1"/>
    </source>
</evidence>
<feature type="non-terminal residue" evidence="2">
    <location>
        <position position="156"/>
    </location>
</feature>
<reference evidence="2" key="1">
    <citation type="submission" date="2022-12" db="EMBL/GenBank/DDBJ databases">
        <title>Genome assemblies of Blomia tropicalis.</title>
        <authorList>
            <person name="Cui Y."/>
        </authorList>
    </citation>
    <scope>NUCLEOTIDE SEQUENCE</scope>
    <source>
        <tissue evidence="2">Adult mites</tissue>
    </source>
</reference>